<reference evidence="11" key="2">
    <citation type="journal article" date="2016" name="Int. J. Syst. Evol. Microbiol.">
        <title>Complete genome sequence and cell structure of Limnochorda pilosa, a Gram-negative spore-former within the phylum Firmicutes.</title>
        <authorList>
            <person name="Watanabe M."/>
            <person name="Kojima H."/>
            <person name="Fukui M."/>
        </authorList>
    </citation>
    <scope>NUCLEOTIDE SEQUENCE [LARGE SCALE GENOMIC DNA]</scope>
    <source>
        <strain evidence="11">HC45</strain>
    </source>
</reference>
<keyword evidence="2" id="KW-0808">Transferase</keyword>
<dbReference type="PATRIC" id="fig|1555112.3.peg.574"/>
<dbReference type="InterPro" id="IPR018485">
    <property type="entry name" value="FGGY_C"/>
</dbReference>
<evidence type="ECO:0000313" key="10">
    <source>
        <dbReference type="EMBL" id="BAS26409.1"/>
    </source>
</evidence>
<evidence type="ECO:0000259" key="9">
    <source>
        <dbReference type="Pfam" id="PF02782"/>
    </source>
</evidence>
<name>A0A0K2SHT1_LIMPI</name>
<feature type="domain" description="Carbohydrate kinase FGGY N-terminal" evidence="8">
    <location>
        <begin position="42"/>
        <end position="243"/>
    </location>
</feature>
<dbReference type="GO" id="GO:0005524">
    <property type="term" value="F:ATP binding"/>
    <property type="evidence" value="ECO:0007669"/>
    <property type="project" value="UniProtKB-KW"/>
</dbReference>
<dbReference type="CDD" id="cd07771">
    <property type="entry name" value="ASKHA_NBD_FGGY_RhaB-like"/>
    <property type="match status" value="1"/>
</dbReference>
<dbReference type="Proteomes" id="UP000065807">
    <property type="component" value="Chromosome"/>
</dbReference>
<dbReference type="SUPFAM" id="SSF53067">
    <property type="entry name" value="Actin-like ATPase domain"/>
    <property type="match status" value="2"/>
</dbReference>
<protein>
    <submittedName>
        <fullName evidence="10">Carbohydrate kinase</fullName>
    </submittedName>
</protein>
<keyword evidence="3" id="KW-0547">Nucleotide-binding</keyword>
<keyword evidence="4 10" id="KW-0418">Kinase</keyword>
<evidence type="ECO:0000256" key="1">
    <source>
        <dbReference type="ARBA" id="ARBA00009156"/>
    </source>
</evidence>
<dbReference type="RefSeq" id="WP_068133946.1">
    <property type="nucleotide sequence ID" value="NZ_AP014924.1"/>
</dbReference>
<evidence type="ECO:0000256" key="7">
    <source>
        <dbReference type="ARBA" id="ARBA00023308"/>
    </source>
</evidence>
<dbReference type="InterPro" id="IPR013449">
    <property type="entry name" value="Rhamnulokinase"/>
</dbReference>
<keyword evidence="5" id="KW-0067">ATP-binding</keyword>
<organism evidence="10 11">
    <name type="scientific">Limnochorda pilosa</name>
    <dbReference type="NCBI Taxonomy" id="1555112"/>
    <lineage>
        <taxon>Bacteria</taxon>
        <taxon>Bacillati</taxon>
        <taxon>Bacillota</taxon>
        <taxon>Limnochordia</taxon>
        <taxon>Limnochordales</taxon>
        <taxon>Limnochordaceae</taxon>
        <taxon>Limnochorda</taxon>
    </lineage>
</organism>
<dbReference type="EMBL" id="AP014924">
    <property type="protein sequence ID" value="BAS26409.1"/>
    <property type="molecule type" value="Genomic_DNA"/>
</dbReference>
<dbReference type="InterPro" id="IPR043129">
    <property type="entry name" value="ATPase_NBD"/>
</dbReference>
<evidence type="ECO:0000313" key="11">
    <source>
        <dbReference type="Proteomes" id="UP000065807"/>
    </source>
</evidence>
<dbReference type="GO" id="GO:0005829">
    <property type="term" value="C:cytosol"/>
    <property type="evidence" value="ECO:0007669"/>
    <property type="project" value="TreeGrafter"/>
</dbReference>
<dbReference type="AlphaFoldDB" id="A0A0K2SHT1"/>
<comment type="similarity">
    <text evidence="1">Belongs to the FGGY kinase family.</text>
</comment>
<dbReference type="Pfam" id="PF00370">
    <property type="entry name" value="FGGY_N"/>
    <property type="match status" value="1"/>
</dbReference>
<evidence type="ECO:0000256" key="4">
    <source>
        <dbReference type="ARBA" id="ARBA00022777"/>
    </source>
</evidence>
<dbReference type="GO" id="GO:0019301">
    <property type="term" value="P:rhamnose catabolic process"/>
    <property type="evidence" value="ECO:0007669"/>
    <property type="project" value="InterPro"/>
</dbReference>
<dbReference type="GO" id="GO:0004370">
    <property type="term" value="F:glycerol kinase activity"/>
    <property type="evidence" value="ECO:0007669"/>
    <property type="project" value="TreeGrafter"/>
</dbReference>
<evidence type="ECO:0000256" key="2">
    <source>
        <dbReference type="ARBA" id="ARBA00022679"/>
    </source>
</evidence>
<evidence type="ECO:0000256" key="3">
    <source>
        <dbReference type="ARBA" id="ARBA00022741"/>
    </source>
</evidence>
<dbReference type="Gene3D" id="3.30.420.40">
    <property type="match status" value="2"/>
</dbReference>
<evidence type="ECO:0000259" key="8">
    <source>
        <dbReference type="Pfam" id="PF00370"/>
    </source>
</evidence>
<gene>
    <name evidence="10" type="ORF">LIP_0552</name>
</gene>
<dbReference type="InterPro" id="IPR018484">
    <property type="entry name" value="FGGY_N"/>
</dbReference>
<keyword evidence="6" id="KW-1015">Disulfide bond</keyword>
<dbReference type="PANTHER" id="PTHR10196:SF93">
    <property type="entry name" value="L-RHAMNULOKINASE"/>
    <property type="match status" value="1"/>
</dbReference>
<keyword evidence="7" id="KW-0684">Rhamnose metabolism</keyword>
<dbReference type="KEGG" id="lpil:LIP_0552"/>
<proteinExistence type="inferred from homology"/>
<dbReference type="PANTHER" id="PTHR10196">
    <property type="entry name" value="SUGAR KINASE"/>
    <property type="match status" value="1"/>
</dbReference>
<evidence type="ECO:0000256" key="6">
    <source>
        <dbReference type="ARBA" id="ARBA00023157"/>
    </source>
</evidence>
<dbReference type="Pfam" id="PF02782">
    <property type="entry name" value="FGGY_C"/>
    <property type="match status" value="1"/>
</dbReference>
<dbReference type="STRING" id="1555112.LIP_0552"/>
<reference evidence="11" key="1">
    <citation type="submission" date="2015-07" db="EMBL/GenBank/DDBJ databases">
        <title>Complete genome sequence and phylogenetic analysis of Limnochorda pilosa.</title>
        <authorList>
            <person name="Watanabe M."/>
            <person name="Kojima H."/>
            <person name="Fukui M."/>
        </authorList>
    </citation>
    <scope>NUCLEOTIDE SEQUENCE [LARGE SCALE GENOMIC DNA]</scope>
    <source>
        <strain evidence="11">HC45</strain>
    </source>
</reference>
<dbReference type="GO" id="GO:0008993">
    <property type="term" value="F:rhamnulokinase activity"/>
    <property type="evidence" value="ECO:0007669"/>
    <property type="project" value="InterPro"/>
</dbReference>
<dbReference type="GO" id="GO:0006071">
    <property type="term" value="P:glycerol metabolic process"/>
    <property type="evidence" value="ECO:0007669"/>
    <property type="project" value="TreeGrafter"/>
</dbReference>
<keyword evidence="11" id="KW-1185">Reference proteome</keyword>
<evidence type="ECO:0000256" key="5">
    <source>
        <dbReference type="ARBA" id="ARBA00022840"/>
    </source>
</evidence>
<sequence length="508" mass="55050">MIHVASDLGASGGKVFEGWLEAGRLQLREVRRFPNRPVWMGETLHWDLPALLDELYQSLREVARQPPDRPMTLAVETWGVDFGLLTRKGALLGLPMHYRNPAFQEAWREVSATGGLAELAGATGVQCMPINTVFQLLALQKSQPGLLDAAGTLLFMPDLLTFFLTGERQAEFTIAYTSQLLDPRPGTWSRRVLDSFGLPDHLLPEVIPPATDVGPIAPGVRERLGLPEARVIAGAGHDTASAVAAVPAEPGERYAYLSSGTWSLMGAMVPEPMGDPRMLAWHLGNEGAIASGPDRRGHRLVRNIAGLWLLQECRRVWSRERSEPIPWAELDALAAGAPPLRSLIDPDDPAFATPGDMPGRIRTFCRRTGQPEPESPGEVARCVVDSLALAYRRTLEQLEQVLGRPVETVRVVGGGVRNRLLCQLTADATGRPVLAGPVEATAYGNVLAQALATGEVGSLSEGQSLLRASVATDRYEPRPSDAWEEAYRRFLALAPAEGGRRLESGSAS</sequence>
<feature type="domain" description="Carbohydrate kinase FGGY C-terminal" evidence="9">
    <location>
        <begin position="255"/>
        <end position="452"/>
    </location>
</feature>
<dbReference type="OrthoDB" id="9761504at2"/>
<accession>A0A0K2SHT1</accession>